<proteinExistence type="predicted"/>
<dbReference type="OrthoDB" id="5187999at2"/>
<keyword evidence="2" id="KW-1185">Reference proteome</keyword>
<sequence length="209" mass="22915">MPVSGNVIDLSRSPQARTDAHYLPSYTVLGTPIDIDNPRFTNPHVTGDWDTFSPNPSIYGWAVTVGNIDVVSAAYAQTGNSSQAVNLNGTEVGEIQQDLLTLPGYWVTIKLRAGHNAYGSCENKLARFWIQVNDDVSTRVTYNLGKLADLVDEPDKQNYWHEVTYEFRARGFDYLQLHGDPDPDSGGVCGALVTEVRGFQRALTAPAPA</sequence>
<accession>A0A223SCG0</accession>
<protein>
    <recommendedName>
        <fullName evidence="3">DUF642 domain-containing protein</fullName>
    </recommendedName>
</protein>
<reference evidence="1 2" key="1">
    <citation type="submission" date="2017-08" db="EMBL/GenBank/DDBJ databases">
        <title>The complete genome sequence of Nocardiopsis gilva YIM 90087.</title>
        <authorList>
            <person name="Yin M."/>
            <person name="Tang S."/>
        </authorList>
    </citation>
    <scope>NUCLEOTIDE SEQUENCE [LARGE SCALE GENOMIC DNA]</scope>
    <source>
        <strain evidence="1 2">YIM 90087</strain>
    </source>
</reference>
<organism evidence="1 2">
    <name type="scientific">Nocardiopsis gilva YIM 90087</name>
    <dbReference type="NCBI Taxonomy" id="1235441"/>
    <lineage>
        <taxon>Bacteria</taxon>
        <taxon>Bacillati</taxon>
        <taxon>Actinomycetota</taxon>
        <taxon>Actinomycetes</taxon>
        <taxon>Streptosporangiales</taxon>
        <taxon>Nocardiopsidaceae</taxon>
        <taxon>Nocardiopsis</taxon>
    </lineage>
</organism>
<evidence type="ECO:0000313" key="2">
    <source>
        <dbReference type="Proteomes" id="UP000215005"/>
    </source>
</evidence>
<evidence type="ECO:0000313" key="1">
    <source>
        <dbReference type="EMBL" id="ASU85775.1"/>
    </source>
</evidence>
<dbReference type="Proteomes" id="UP000215005">
    <property type="component" value="Chromosome"/>
</dbReference>
<dbReference type="AlphaFoldDB" id="A0A223SCG0"/>
<dbReference type="EMBL" id="CP022753">
    <property type="protein sequence ID" value="ASU85775.1"/>
    <property type="molecule type" value="Genomic_DNA"/>
</dbReference>
<name>A0A223SCG0_9ACTN</name>
<gene>
    <name evidence="1" type="ORF">CDO52_25870</name>
</gene>
<dbReference type="KEGG" id="ngv:CDO52_25870"/>
<dbReference type="RefSeq" id="WP_017618516.1">
    <property type="nucleotide sequence ID" value="NZ_ANBG01000167.1"/>
</dbReference>
<evidence type="ECO:0008006" key="3">
    <source>
        <dbReference type="Google" id="ProtNLM"/>
    </source>
</evidence>